<dbReference type="AlphaFoldDB" id="A0A972FBY4"/>
<dbReference type="PANTHER" id="PTHR30469">
    <property type="entry name" value="MULTIDRUG RESISTANCE PROTEIN MDTA"/>
    <property type="match status" value="1"/>
</dbReference>
<dbReference type="InterPro" id="IPR058792">
    <property type="entry name" value="Beta-barrel_RND_2"/>
</dbReference>
<dbReference type="PANTHER" id="PTHR30469:SF11">
    <property type="entry name" value="BLL4320 PROTEIN"/>
    <property type="match status" value="1"/>
</dbReference>
<evidence type="ECO:0000256" key="1">
    <source>
        <dbReference type="ARBA" id="ARBA00009477"/>
    </source>
</evidence>
<dbReference type="EMBL" id="WTVM01000024">
    <property type="protein sequence ID" value="NMG02493.1"/>
    <property type="molecule type" value="Genomic_DNA"/>
</dbReference>
<dbReference type="Gene3D" id="2.40.420.20">
    <property type="match status" value="1"/>
</dbReference>
<feature type="domain" description="Multidrug resistance protein MdtA-like C-terminal permuted SH3" evidence="4">
    <location>
        <begin position="281"/>
        <end position="341"/>
    </location>
</feature>
<dbReference type="InterPro" id="IPR006143">
    <property type="entry name" value="RND_pump_MFP"/>
</dbReference>
<reference evidence="6" key="1">
    <citation type="submission" date="2019-12" db="EMBL/GenBank/DDBJ databases">
        <title>Comparative genomics gives insights into the taxonomy of the Azoarcus-Aromatoleum group and reveals separate origins of nif in the plant-associated Azoarcus and non-plant-associated Aromatoleum sub-groups.</title>
        <authorList>
            <person name="Lafos M."/>
            <person name="Maluk M."/>
            <person name="Batista M."/>
            <person name="Junghare M."/>
            <person name="Carmona M."/>
            <person name="Faoro H."/>
            <person name="Cruz L.M."/>
            <person name="Battistoni F."/>
            <person name="De Souza E."/>
            <person name="Pedrosa F."/>
            <person name="Chen W.-M."/>
            <person name="Poole P.S."/>
            <person name="Dixon R.A."/>
            <person name="James E.K."/>
        </authorList>
    </citation>
    <scope>NUCLEOTIDE SEQUENCE</scope>
    <source>
        <strain evidence="6">NSC3</strain>
    </source>
</reference>
<dbReference type="GO" id="GO:0015562">
    <property type="term" value="F:efflux transmembrane transporter activity"/>
    <property type="evidence" value="ECO:0007669"/>
    <property type="project" value="TreeGrafter"/>
</dbReference>
<evidence type="ECO:0000259" key="3">
    <source>
        <dbReference type="Pfam" id="PF25954"/>
    </source>
</evidence>
<evidence type="ECO:0000313" key="6">
    <source>
        <dbReference type="EMBL" id="NMG02493.1"/>
    </source>
</evidence>
<dbReference type="GO" id="GO:1990281">
    <property type="term" value="C:efflux pump complex"/>
    <property type="evidence" value="ECO:0007669"/>
    <property type="project" value="TreeGrafter"/>
</dbReference>
<sequence>MKRMIIMLLGVGVLFGGVFGFKAFVGGKIDEFFDNMPAPVATITATEVREDAWVERLEAVGSFSAVQGTTLTTEVGGIVREIRFDSGSSVEAGEELLVLDSETDQARLRSLEAAERLARVELERTQRLVAQRNLPEADLPRRQSEADQAAAAVAEQRARIRQKTLRAPFSGELGIREVSLGEYLAPGQAVVSLQTRDPIHLDFTLSERHVARIENGQTITVRVDSEGRDLDGRILAIAPAVRESTRSFAVQAEIANPDGVIKPGMFGRVRIETGEPRTVRVVPQSAIRFNPYGNIVFVLAENDNGDLLVSQRFVQTGTRRGDLVEVVQGLEPGERIATSGLLKLRNQARVKVNDEPSLQPPADADPRPDNT</sequence>
<comment type="similarity">
    <text evidence="1">Belongs to the membrane fusion protein (MFP) (TC 8.A.1) family.</text>
</comment>
<dbReference type="SUPFAM" id="SSF111369">
    <property type="entry name" value="HlyD-like secretion proteins"/>
    <property type="match status" value="1"/>
</dbReference>
<evidence type="ECO:0000259" key="4">
    <source>
        <dbReference type="Pfam" id="PF25967"/>
    </source>
</evidence>
<keyword evidence="7" id="KW-1185">Reference proteome</keyword>
<gene>
    <name evidence="6" type="ORF">GPA21_05855</name>
</gene>
<proteinExistence type="inferred from homology"/>
<name>A0A972FBY4_9RHOO</name>
<dbReference type="Gene3D" id="1.10.287.470">
    <property type="entry name" value="Helix hairpin bin"/>
    <property type="match status" value="1"/>
</dbReference>
<evidence type="ECO:0000259" key="5">
    <source>
        <dbReference type="Pfam" id="PF25973"/>
    </source>
</evidence>
<dbReference type="InterPro" id="IPR058647">
    <property type="entry name" value="BSH_CzcB-like"/>
</dbReference>
<protein>
    <submittedName>
        <fullName evidence="6">Efflux RND transporter periplasmic adaptor subunit</fullName>
    </submittedName>
</protein>
<dbReference type="Pfam" id="PF25973">
    <property type="entry name" value="BSH_CzcB"/>
    <property type="match status" value="1"/>
</dbReference>
<dbReference type="RefSeq" id="WP_168987276.1">
    <property type="nucleotide sequence ID" value="NZ_CAWPHM010000166.1"/>
</dbReference>
<dbReference type="InterPro" id="IPR058627">
    <property type="entry name" value="MdtA-like_C"/>
</dbReference>
<dbReference type="FunFam" id="2.40.30.170:FF:000010">
    <property type="entry name" value="Efflux RND transporter periplasmic adaptor subunit"/>
    <property type="match status" value="1"/>
</dbReference>
<dbReference type="Pfam" id="PF25954">
    <property type="entry name" value="Beta-barrel_RND_2"/>
    <property type="match status" value="1"/>
</dbReference>
<dbReference type="Gene3D" id="2.40.30.170">
    <property type="match status" value="1"/>
</dbReference>
<dbReference type="Proteomes" id="UP000599523">
    <property type="component" value="Unassembled WGS sequence"/>
</dbReference>
<evidence type="ECO:0000313" key="7">
    <source>
        <dbReference type="Proteomes" id="UP000599523"/>
    </source>
</evidence>
<dbReference type="NCBIfam" id="TIGR01730">
    <property type="entry name" value="RND_mfp"/>
    <property type="match status" value="1"/>
</dbReference>
<feature type="region of interest" description="Disordered" evidence="2">
    <location>
        <begin position="349"/>
        <end position="371"/>
    </location>
</feature>
<evidence type="ECO:0000256" key="2">
    <source>
        <dbReference type="SAM" id="MobiDB-lite"/>
    </source>
</evidence>
<dbReference type="Gene3D" id="2.40.50.100">
    <property type="match status" value="1"/>
</dbReference>
<comment type="caution">
    <text evidence="6">The sequence shown here is derived from an EMBL/GenBank/DDBJ whole genome shotgun (WGS) entry which is preliminary data.</text>
</comment>
<feature type="domain" description="CusB-like beta-barrel" evidence="3">
    <location>
        <begin position="201"/>
        <end position="273"/>
    </location>
</feature>
<feature type="domain" description="CzcB-like barrel-sandwich hybrid" evidence="5">
    <location>
        <begin position="71"/>
        <end position="191"/>
    </location>
</feature>
<dbReference type="Pfam" id="PF25967">
    <property type="entry name" value="RND-MFP_C"/>
    <property type="match status" value="1"/>
</dbReference>
<organism evidence="6 7">
    <name type="scientific">Azoarcus taiwanensis</name>
    <dbReference type="NCBI Taxonomy" id="666964"/>
    <lineage>
        <taxon>Bacteria</taxon>
        <taxon>Pseudomonadati</taxon>
        <taxon>Pseudomonadota</taxon>
        <taxon>Betaproteobacteria</taxon>
        <taxon>Rhodocyclales</taxon>
        <taxon>Zoogloeaceae</taxon>
        <taxon>Azoarcus</taxon>
    </lineage>
</organism>
<accession>A0A972FBY4</accession>